<reference evidence="2" key="1">
    <citation type="submission" date="2018-08" db="EMBL/GenBank/DDBJ databases">
        <authorList>
            <person name="Grouzdev D.S."/>
            <person name="Krutkina M.S."/>
        </authorList>
    </citation>
    <scope>NUCLEOTIDE SEQUENCE [LARGE SCALE GENOMIC DNA]</scope>
    <source>
        <strain evidence="2">4-11</strain>
    </source>
</reference>
<evidence type="ECO:0000313" key="1">
    <source>
        <dbReference type="EMBL" id="RFU93662.1"/>
    </source>
</evidence>
<gene>
    <name evidence="1" type="ORF">DYP60_13625</name>
</gene>
<proteinExistence type="predicted"/>
<keyword evidence="2" id="KW-1185">Reference proteome</keyword>
<organism evidence="1 2">
    <name type="scientific">Sphaerochaeta halotolerans</name>
    <dbReference type="NCBI Taxonomy" id="2293840"/>
    <lineage>
        <taxon>Bacteria</taxon>
        <taxon>Pseudomonadati</taxon>
        <taxon>Spirochaetota</taxon>
        <taxon>Spirochaetia</taxon>
        <taxon>Spirochaetales</taxon>
        <taxon>Sphaerochaetaceae</taxon>
        <taxon>Sphaerochaeta</taxon>
    </lineage>
</organism>
<dbReference type="EMBL" id="QUWK01000025">
    <property type="protein sequence ID" value="RFU93662.1"/>
    <property type="molecule type" value="Genomic_DNA"/>
</dbReference>
<name>A0A372MD04_9SPIR</name>
<reference evidence="1 2" key="2">
    <citation type="submission" date="2018-09" db="EMBL/GenBank/DDBJ databases">
        <title>Genome of Sphaerochaeta halotolerans strain 4-11.</title>
        <authorList>
            <person name="Nazina T.N."/>
            <person name="Sokolova D.S."/>
        </authorList>
    </citation>
    <scope>NUCLEOTIDE SEQUENCE [LARGE SCALE GENOMIC DNA]</scope>
    <source>
        <strain evidence="1 2">4-11</strain>
    </source>
</reference>
<protein>
    <submittedName>
        <fullName evidence="1">Uncharacterized protein</fullName>
    </submittedName>
</protein>
<dbReference type="RefSeq" id="WP_117331565.1">
    <property type="nucleotide sequence ID" value="NZ_QUWK01000025.1"/>
</dbReference>
<sequence length="88" mass="9993">MDTLSSARAESELKPFKYVSKIFPLPHMNSVICGTGEFFPILKWFEFVESSIVANGIVYLNRLTELSIKEFMKNENPSNSLTTIYPLA</sequence>
<accession>A0A372MD04</accession>
<evidence type="ECO:0000313" key="2">
    <source>
        <dbReference type="Proteomes" id="UP000264002"/>
    </source>
</evidence>
<dbReference type="Proteomes" id="UP000264002">
    <property type="component" value="Unassembled WGS sequence"/>
</dbReference>
<comment type="caution">
    <text evidence="1">The sequence shown here is derived from an EMBL/GenBank/DDBJ whole genome shotgun (WGS) entry which is preliminary data.</text>
</comment>
<dbReference type="AlphaFoldDB" id="A0A372MD04"/>